<dbReference type="EMBL" id="DSRU01000025">
    <property type="protein sequence ID" value="HFM96506.1"/>
    <property type="molecule type" value="Genomic_DNA"/>
</dbReference>
<name>A0A7C3KB61_9CYAN</name>
<feature type="compositionally biased region" description="Low complexity" evidence="1">
    <location>
        <begin position="162"/>
        <end position="174"/>
    </location>
</feature>
<proteinExistence type="predicted"/>
<evidence type="ECO:0000313" key="3">
    <source>
        <dbReference type="EMBL" id="HFM96506.1"/>
    </source>
</evidence>
<reference evidence="3" key="1">
    <citation type="journal article" date="2020" name="mSystems">
        <title>Genome- and Community-Level Interaction Insights into Carbon Utilization and Element Cycling Functions of Hydrothermarchaeota in Hydrothermal Sediment.</title>
        <authorList>
            <person name="Zhou Z."/>
            <person name="Liu Y."/>
            <person name="Xu W."/>
            <person name="Pan J."/>
            <person name="Luo Z.H."/>
            <person name="Li M."/>
        </authorList>
    </citation>
    <scope>NUCLEOTIDE SEQUENCE [LARGE SCALE GENOMIC DNA]</scope>
    <source>
        <strain evidence="3">SpSt-418</strain>
    </source>
</reference>
<keyword evidence="2" id="KW-0812">Transmembrane</keyword>
<accession>A0A7C3KB61</accession>
<gene>
    <name evidence="3" type="ORF">ENR64_01825</name>
</gene>
<feature type="region of interest" description="Disordered" evidence="1">
    <location>
        <begin position="120"/>
        <end position="174"/>
    </location>
</feature>
<evidence type="ECO:0000256" key="2">
    <source>
        <dbReference type="SAM" id="Phobius"/>
    </source>
</evidence>
<dbReference type="AlphaFoldDB" id="A0A7C3KB61"/>
<keyword evidence="2" id="KW-0472">Membrane</keyword>
<evidence type="ECO:0000256" key="1">
    <source>
        <dbReference type="SAM" id="MobiDB-lite"/>
    </source>
</evidence>
<feature type="transmembrane region" description="Helical" evidence="2">
    <location>
        <begin position="66"/>
        <end position="88"/>
    </location>
</feature>
<sequence length="174" mass="18798">MVPVPSNSRRSAKRLRSVPSVAVTANAQRLQAPAQVSSNRSSTVRRLPAKPALPIWLRLLMRVQQLSAIAALGSGIAVAGVYCSTVYIQQLWGQQYRTFERLERNQRQMTTVGEVLKDQMAQQAEQPDSGMAPLNPNRMIFVNPTQSAQPAAAPSPNPAPAASPAKPSSLPLGY</sequence>
<organism evidence="3">
    <name type="scientific">Oscillatoriales cyanobacterium SpSt-418</name>
    <dbReference type="NCBI Taxonomy" id="2282169"/>
    <lineage>
        <taxon>Bacteria</taxon>
        <taxon>Bacillati</taxon>
        <taxon>Cyanobacteriota</taxon>
        <taxon>Cyanophyceae</taxon>
        <taxon>Oscillatoriophycideae</taxon>
        <taxon>Oscillatoriales</taxon>
    </lineage>
</organism>
<protein>
    <recommendedName>
        <fullName evidence="4">Cell division protein FtsL</fullName>
    </recommendedName>
</protein>
<evidence type="ECO:0008006" key="4">
    <source>
        <dbReference type="Google" id="ProtNLM"/>
    </source>
</evidence>
<comment type="caution">
    <text evidence="3">The sequence shown here is derived from an EMBL/GenBank/DDBJ whole genome shotgun (WGS) entry which is preliminary data.</text>
</comment>
<keyword evidence="2" id="KW-1133">Transmembrane helix</keyword>